<gene>
    <name evidence="6" type="primary">nfi</name>
    <name evidence="7" type="ORF">MiSe_78870</name>
</gene>
<evidence type="ECO:0000256" key="3">
    <source>
        <dbReference type="ARBA" id="ARBA00022722"/>
    </source>
</evidence>
<evidence type="ECO:0000256" key="6">
    <source>
        <dbReference type="HAMAP-Rule" id="MF_00801"/>
    </source>
</evidence>
<keyword evidence="3 6" id="KW-0540">Nuclease</keyword>
<keyword evidence="6" id="KW-0227">DNA damage</keyword>
<dbReference type="PANTHER" id="PTHR28511">
    <property type="entry name" value="ENDONUCLEASE V"/>
    <property type="match status" value="1"/>
</dbReference>
<keyword evidence="6" id="KW-0479">Metal-binding</keyword>
<keyword evidence="6" id="KW-0234">DNA repair</keyword>
<comment type="catalytic activity">
    <reaction evidence="6">
        <text>Endonucleolytic cleavage at apurinic or apyrimidinic sites to products with a 5'-phosphate.</text>
        <dbReference type="EC" id="3.1.21.7"/>
    </reaction>
</comment>
<accession>A0AAV3XJH2</accession>
<feature type="site" description="Interaction with target DNA" evidence="6">
    <location>
        <position position="81"/>
    </location>
</feature>
<feature type="binding site" evidence="6">
    <location>
        <position position="43"/>
    </location>
    <ligand>
        <name>Mg(2+)</name>
        <dbReference type="ChEBI" id="CHEBI:18420"/>
    </ligand>
</feature>
<keyword evidence="2 6" id="KW-0963">Cytoplasm</keyword>
<dbReference type="EMBL" id="BLAY01000197">
    <property type="protein sequence ID" value="GET43067.1"/>
    <property type="molecule type" value="Genomic_DNA"/>
</dbReference>
<dbReference type="RefSeq" id="WP_226591493.1">
    <property type="nucleotide sequence ID" value="NZ_BLAY01000197.1"/>
</dbReference>
<dbReference type="Proteomes" id="UP001050975">
    <property type="component" value="Unassembled WGS sequence"/>
</dbReference>
<dbReference type="GO" id="GO:0043737">
    <property type="term" value="F:deoxyribonuclease V activity"/>
    <property type="evidence" value="ECO:0007669"/>
    <property type="project" value="UniProtKB-UniRule"/>
</dbReference>
<dbReference type="Gene3D" id="3.30.2170.10">
    <property type="entry name" value="archaeoglobus fulgidus dsm 4304 superfamily"/>
    <property type="match status" value="1"/>
</dbReference>
<dbReference type="GO" id="GO:0003727">
    <property type="term" value="F:single-stranded RNA binding"/>
    <property type="evidence" value="ECO:0007669"/>
    <property type="project" value="TreeGrafter"/>
</dbReference>
<name>A0AAV3XJH2_9CYAN</name>
<dbReference type="GO" id="GO:0016891">
    <property type="term" value="F:RNA endonuclease activity producing 5'-phosphomonoesters, hydrolytic mechanism"/>
    <property type="evidence" value="ECO:0007669"/>
    <property type="project" value="TreeGrafter"/>
</dbReference>
<dbReference type="NCBIfam" id="NF008629">
    <property type="entry name" value="PRK11617.1"/>
    <property type="match status" value="1"/>
</dbReference>
<proteinExistence type="inferred from homology"/>
<sequence length="224" mass="24674">MKINQRHAWPSTVEEAIPIQQQLAGEVITCDQLGAVQHVAGVDVGFEENGTITRAAVAVLSFPQLELKEYAIANRPTTFPYIPGFLSFREVPTVIDALEKLTLTPDLILCDGQGIAHPRRFGIACHLGVLIDFPTIGVAKSLLIGKHETLPDARGSWKPLIDQSETIGAILRTRTGVKPIYISSGHRISLPTAIDYVMQCTPKYRLPETTRWADKIASKRGKWP</sequence>
<feature type="binding site" evidence="6">
    <location>
        <position position="111"/>
    </location>
    <ligand>
        <name>Mg(2+)</name>
        <dbReference type="ChEBI" id="CHEBI:18420"/>
    </ligand>
</feature>
<dbReference type="Pfam" id="PF04493">
    <property type="entry name" value="Endonuclease_5"/>
    <property type="match status" value="1"/>
</dbReference>
<comment type="similarity">
    <text evidence="6">Belongs to the endonuclease V family.</text>
</comment>
<keyword evidence="5 6" id="KW-0378">Hydrolase</keyword>
<evidence type="ECO:0000256" key="4">
    <source>
        <dbReference type="ARBA" id="ARBA00022759"/>
    </source>
</evidence>
<evidence type="ECO:0000313" key="8">
    <source>
        <dbReference type="Proteomes" id="UP001050975"/>
    </source>
</evidence>
<keyword evidence="4 6" id="KW-0255">Endonuclease</keyword>
<keyword evidence="6" id="KW-0460">Magnesium</keyword>
<comment type="caution">
    <text evidence="7">The sequence shown here is derived from an EMBL/GenBank/DDBJ whole genome shotgun (WGS) entry which is preliminary data.</text>
</comment>
<dbReference type="PANTHER" id="PTHR28511:SF1">
    <property type="entry name" value="ENDONUCLEASE V"/>
    <property type="match status" value="1"/>
</dbReference>
<protein>
    <recommendedName>
        <fullName evidence="6">Endonuclease V</fullName>
        <ecNumber evidence="6">3.1.21.7</ecNumber>
    </recommendedName>
    <alternativeName>
        <fullName evidence="6">Deoxyinosine 3'endonuclease</fullName>
    </alternativeName>
    <alternativeName>
        <fullName evidence="6">Deoxyribonuclease V</fullName>
        <shortName evidence="6">DNase V</shortName>
    </alternativeName>
</protein>
<dbReference type="AlphaFoldDB" id="A0AAV3XJH2"/>
<dbReference type="GO" id="GO:0005737">
    <property type="term" value="C:cytoplasm"/>
    <property type="evidence" value="ECO:0007669"/>
    <property type="project" value="UniProtKB-SubCell"/>
</dbReference>
<dbReference type="GO" id="GO:0006281">
    <property type="term" value="P:DNA repair"/>
    <property type="evidence" value="ECO:0007669"/>
    <property type="project" value="UniProtKB-UniRule"/>
</dbReference>
<dbReference type="GO" id="GO:0000287">
    <property type="term" value="F:magnesium ion binding"/>
    <property type="evidence" value="ECO:0007669"/>
    <property type="project" value="UniProtKB-UniRule"/>
</dbReference>
<dbReference type="EC" id="3.1.21.7" evidence="6"/>
<organism evidence="7 8">
    <name type="scientific">Microseira wollei NIES-4236</name>
    <dbReference type="NCBI Taxonomy" id="2530354"/>
    <lineage>
        <taxon>Bacteria</taxon>
        <taxon>Bacillati</taxon>
        <taxon>Cyanobacteriota</taxon>
        <taxon>Cyanophyceae</taxon>
        <taxon>Oscillatoriophycideae</taxon>
        <taxon>Aerosakkonematales</taxon>
        <taxon>Aerosakkonemataceae</taxon>
        <taxon>Microseira</taxon>
    </lineage>
</organism>
<comment type="subcellular location">
    <subcellularLocation>
        <location evidence="1 6">Cytoplasm</location>
    </subcellularLocation>
</comment>
<comment type="function">
    <text evidence="6">DNA repair enzyme involved in the repair of deaminated bases. Selectively cleaves double-stranded DNA at the second phosphodiester bond 3' to a deoxyinosine leaving behind the intact lesion on the nicked DNA.</text>
</comment>
<evidence type="ECO:0000313" key="7">
    <source>
        <dbReference type="EMBL" id="GET43067.1"/>
    </source>
</evidence>
<evidence type="ECO:0000256" key="5">
    <source>
        <dbReference type="ARBA" id="ARBA00022801"/>
    </source>
</evidence>
<dbReference type="HAMAP" id="MF_00801">
    <property type="entry name" value="Endonuclease_5"/>
    <property type="match status" value="1"/>
</dbReference>
<comment type="cofactor">
    <cofactor evidence="6">
        <name>Mg(2+)</name>
        <dbReference type="ChEBI" id="CHEBI:18420"/>
    </cofactor>
</comment>
<reference evidence="7" key="1">
    <citation type="submission" date="2019-10" db="EMBL/GenBank/DDBJ databases">
        <title>Draft genome sequece of Microseira wollei NIES-4236.</title>
        <authorList>
            <person name="Yamaguchi H."/>
            <person name="Suzuki S."/>
            <person name="Kawachi M."/>
        </authorList>
    </citation>
    <scope>NUCLEOTIDE SEQUENCE</scope>
    <source>
        <strain evidence="7">NIES-4236</strain>
    </source>
</reference>
<evidence type="ECO:0000256" key="1">
    <source>
        <dbReference type="ARBA" id="ARBA00004496"/>
    </source>
</evidence>
<dbReference type="CDD" id="cd06559">
    <property type="entry name" value="Endonuclease_V"/>
    <property type="match status" value="1"/>
</dbReference>
<evidence type="ECO:0000256" key="2">
    <source>
        <dbReference type="ARBA" id="ARBA00022490"/>
    </source>
</evidence>
<dbReference type="InterPro" id="IPR007581">
    <property type="entry name" value="Endonuclease-V"/>
</dbReference>
<keyword evidence="8" id="KW-1185">Reference proteome</keyword>